<evidence type="ECO:0000313" key="2">
    <source>
        <dbReference type="EMBL" id="GAG54742.1"/>
    </source>
</evidence>
<sequence>MMGKVMEWFSGSLVKDVLGGLDGLITSKEERMQAEIALKQIFATKELELQKMQADIIIAEASGNWLQRSWRPILMLSFGFIVIYVKFLGPLFGLTIPPLEDEFWNLLQLGIGGYVIGRTGEKMMDSFTSDKRRRKNRN</sequence>
<gene>
    <name evidence="2" type="ORF">S01H4_13330</name>
</gene>
<dbReference type="InterPro" id="IPR021497">
    <property type="entry name" value="GTA_holin_3TM"/>
</dbReference>
<feature type="transmembrane region" description="Helical" evidence="1">
    <location>
        <begin position="73"/>
        <end position="96"/>
    </location>
</feature>
<dbReference type="Pfam" id="PF11351">
    <property type="entry name" value="GTA_holin_3TM"/>
    <property type="match status" value="1"/>
</dbReference>
<evidence type="ECO:0000256" key="1">
    <source>
        <dbReference type="SAM" id="Phobius"/>
    </source>
</evidence>
<dbReference type="AlphaFoldDB" id="X0Z8Q0"/>
<keyword evidence="1" id="KW-0812">Transmembrane</keyword>
<proteinExistence type="predicted"/>
<organism evidence="2">
    <name type="scientific">marine sediment metagenome</name>
    <dbReference type="NCBI Taxonomy" id="412755"/>
    <lineage>
        <taxon>unclassified sequences</taxon>
        <taxon>metagenomes</taxon>
        <taxon>ecological metagenomes</taxon>
    </lineage>
</organism>
<evidence type="ECO:0008006" key="3">
    <source>
        <dbReference type="Google" id="ProtNLM"/>
    </source>
</evidence>
<dbReference type="EMBL" id="BART01005876">
    <property type="protein sequence ID" value="GAG54742.1"/>
    <property type="molecule type" value="Genomic_DNA"/>
</dbReference>
<reference evidence="2" key="1">
    <citation type="journal article" date="2014" name="Front. Microbiol.">
        <title>High frequency of phylogenetically diverse reductive dehalogenase-homologous genes in deep subseafloor sedimentary metagenomes.</title>
        <authorList>
            <person name="Kawai M."/>
            <person name="Futagami T."/>
            <person name="Toyoda A."/>
            <person name="Takaki Y."/>
            <person name="Nishi S."/>
            <person name="Hori S."/>
            <person name="Arai W."/>
            <person name="Tsubouchi T."/>
            <person name="Morono Y."/>
            <person name="Uchiyama I."/>
            <person name="Ito T."/>
            <person name="Fujiyama A."/>
            <person name="Inagaki F."/>
            <person name="Takami H."/>
        </authorList>
    </citation>
    <scope>NUCLEOTIDE SEQUENCE</scope>
    <source>
        <strain evidence="2">Expedition CK06-06</strain>
    </source>
</reference>
<keyword evidence="1" id="KW-0472">Membrane</keyword>
<keyword evidence="1" id="KW-1133">Transmembrane helix</keyword>
<protein>
    <recommendedName>
        <fullName evidence="3">Holin of 3TMs, for gene-transfer release</fullName>
    </recommendedName>
</protein>
<comment type="caution">
    <text evidence="2">The sequence shown here is derived from an EMBL/GenBank/DDBJ whole genome shotgun (WGS) entry which is preliminary data.</text>
</comment>
<name>X0Z8Q0_9ZZZZ</name>
<accession>X0Z8Q0</accession>